<dbReference type="Proteomes" id="UP001602245">
    <property type="component" value="Unassembled WGS sequence"/>
</dbReference>
<sequence>MPASASADAARAAEILAQLCAPPRLAAFAELVRRGKDGATLAELAYALDVPVQQAGEACARLTGAGLATGTGNGVYRADLGAVREAVAAVDRMQPIAPLLGEYPNLRSFFAHGRLTALPPTLSDRYQQIGELFARFLALDGLHDEDEINRRLSAATDDVAGVRRMLVETGWLERDRAGTTYGLARPLPAMTSSASHRATPAG</sequence>
<comment type="caution">
    <text evidence="2">The sequence shown here is derived from an EMBL/GenBank/DDBJ whole genome shotgun (WGS) entry which is preliminary data.</text>
</comment>
<reference evidence="2 3" key="1">
    <citation type="submission" date="2024-10" db="EMBL/GenBank/DDBJ databases">
        <title>The Natural Products Discovery Center: Release of the First 8490 Sequenced Strains for Exploring Actinobacteria Biosynthetic Diversity.</title>
        <authorList>
            <person name="Kalkreuter E."/>
            <person name="Kautsar S.A."/>
            <person name="Yang D."/>
            <person name="Bader C.D."/>
            <person name="Teijaro C.N."/>
            <person name="Fluegel L."/>
            <person name="Davis C.M."/>
            <person name="Simpson J.R."/>
            <person name="Lauterbach L."/>
            <person name="Steele A.D."/>
            <person name="Gui C."/>
            <person name="Meng S."/>
            <person name="Li G."/>
            <person name="Viehrig K."/>
            <person name="Ye F."/>
            <person name="Su P."/>
            <person name="Kiefer A.F."/>
            <person name="Nichols A."/>
            <person name="Cepeda A.J."/>
            <person name="Yan W."/>
            <person name="Fan B."/>
            <person name="Jiang Y."/>
            <person name="Adhikari A."/>
            <person name="Zheng C.-J."/>
            <person name="Schuster L."/>
            <person name="Cowan T.M."/>
            <person name="Smanski M.J."/>
            <person name="Chevrette M.G."/>
            <person name="De Carvalho L.P.S."/>
            <person name="Shen B."/>
        </authorList>
    </citation>
    <scope>NUCLEOTIDE SEQUENCE [LARGE SCALE GENOMIC DNA]</scope>
    <source>
        <strain evidence="2 3">NPDC000087</strain>
    </source>
</reference>
<proteinExistence type="predicted"/>
<protein>
    <submittedName>
        <fullName evidence="2">DUF2087 domain-containing protein</fullName>
    </submittedName>
</protein>
<feature type="domain" description="DUF2087" evidence="1">
    <location>
        <begin position="114"/>
        <end position="181"/>
    </location>
</feature>
<keyword evidence="3" id="KW-1185">Reference proteome</keyword>
<name>A0ABW6WV33_9ACTN</name>
<evidence type="ECO:0000313" key="2">
    <source>
        <dbReference type="EMBL" id="MFF5296071.1"/>
    </source>
</evidence>
<gene>
    <name evidence="2" type="ORF">ACFY35_42115</name>
</gene>
<dbReference type="RefSeq" id="WP_020516274.1">
    <property type="nucleotide sequence ID" value="NZ_JBIAZU010000008.1"/>
</dbReference>
<dbReference type="EMBL" id="JBIAZU010000008">
    <property type="protein sequence ID" value="MFF5296071.1"/>
    <property type="molecule type" value="Genomic_DNA"/>
</dbReference>
<evidence type="ECO:0000259" key="1">
    <source>
        <dbReference type="Pfam" id="PF09860"/>
    </source>
</evidence>
<dbReference type="Pfam" id="PF09860">
    <property type="entry name" value="DUF2087"/>
    <property type="match status" value="1"/>
</dbReference>
<evidence type="ECO:0000313" key="3">
    <source>
        <dbReference type="Proteomes" id="UP001602245"/>
    </source>
</evidence>
<dbReference type="InterPro" id="IPR018656">
    <property type="entry name" value="DUF2087"/>
</dbReference>
<organism evidence="2 3">
    <name type="scientific">Paractinoplanes globisporus</name>
    <dbReference type="NCBI Taxonomy" id="113565"/>
    <lineage>
        <taxon>Bacteria</taxon>
        <taxon>Bacillati</taxon>
        <taxon>Actinomycetota</taxon>
        <taxon>Actinomycetes</taxon>
        <taxon>Micromonosporales</taxon>
        <taxon>Micromonosporaceae</taxon>
        <taxon>Paractinoplanes</taxon>
    </lineage>
</organism>
<accession>A0ABW6WV33</accession>